<accession>A0A165CRX5</accession>
<proteinExistence type="predicted"/>
<dbReference type="SUPFAM" id="SSF52047">
    <property type="entry name" value="RNI-like"/>
    <property type="match status" value="1"/>
</dbReference>
<evidence type="ECO:0000313" key="2">
    <source>
        <dbReference type="EMBL" id="KZT51282.1"/>
    </source>
</evidence>
<evidence type="ECO:0000313" key="3">
    <source>
        <dbReference type="Proteomes" id="UP000076842"/>
    </source>
</evidence>
<dbReference type="AlphaFoldDB" id="A0A165CRX5"/>
<reference evidence="2 3" key="1">
    <citation type="journal article" date="2016" name="Mol. Biol. Evol.">
        <title>Comparative Genomics of Early-Diverging Mushroom-Forming Fungi Provides Insights into the Origins of Lignocellulose Decay Capabilities.</title>
        <authorList>
            <person name="Nagy L.G."/>
            <person name="Riley R."/>
            <person name="Tritt A."/>
            <person name="Adam C."/>
            <person name="Daum C."/>
            <person name="Floudas D."/>
            <person name="Sun H."/>
            <person name="Yadav J.S."/>
            <person name="Pangilinan J."/>
            <person name="Larsson K.H."/>
            <person name="Matsuura K."/>
            <person name="Barry K."/>
            <person name="Labutti K."/>
            <person name="Kuo R."/>
            <person name="Ohm R.A."/>
            <person name="Bhattacharya S.S."/>
            <person name="Shirouzu T."/>
            <person name="Yoshinaga Y."/>
            <person name="Martin F.M."/>
            <person name="Grigoriev I.V."/>
            <person name="Hibbett D.S."/>
        </authorList>
    </citation>
    <scope>NUCLEOTIDE SEQUENCE [LARGE SCALE GENOMIC DNA]</scope>
    <source>
        <strain evidence="2 3">HHB12733</strain>
    </source>
</reference>
<name>A0A165CRX5_9BASI</name>
<protein>
    <recommendedName>
        <fullName evidence="1">F-box domain-containing protein</fullName>
    </recommendedName>
</protein>
<dbReference type="PROSITE" id="PS50181">
    <property type="entry name" value="FBOX"/>
    <property type="match status" value="1"/>
</dbReference>
<dbReference type="SUPFAM" id="SSF81383">
    <property type="entry name" value="F-box domain"/>
    <property type="match status" value="1"/>
</dbReference>
<dbReference type="InterPro" id="IPR036047">
    <property type="entry name" value="F-box-like_dom_sf"/>
</dbReference>
<dbReference type="InterPro" id="IPR032675">
    <property type="entry name" value="LRR_dom_sf"/>
</dbReference>
<keyword evidence="3" id="KW-1185">Reference proteome</keyword>
<dbReference type="InParanoid" id="A0A165CRX5"/>
<dbReference type="InterPro" id="IPR001810">
    <property type="entry name" value="F-box_dom"/>
</dbReference>
<organism evidence="2 3">
    <name type="scientific">Calocera cornea HHB12733</name>
    <dbReference type="NCBI Taxonomy" id="1353952"/>
    <lineage>
        <taxon>Eukaryota</taxon>
        <taxon>Fungi</taxon>
        <taxon>Dikarya</taxon>
        <taxon>Basidiomycota</taxon>
        <taxon>Agaricomycotina</taxon>
        <taxon>Dacrymycetes</taxon>
        <taxon>Dacrymycetales</taxon>
        <taxon>Dacrymycetaceae</taxon>
        <taxon>Calocera</taxon>
    </lineage>
</organism>
<dbReference type="Gene3D" id="3.80.10.10">
    <property type="entry name" value="Ribonuclease Inhibitor"/>
    <property type="match status" value="1"/>
</dbReference>
<sequence length="524" mass="58398">MLLTLPDELINAVIENVDDPADLAALSAVCKALKEMISPGPEEELGLLQCCYLSVPCDVEQVFTVLAHRPRLARGIRQLRISEEQAPSASRYWHAGHHSAQVVAGAPSSLSDALRQMQNLLFLSCQISTASTAIWNVSLGSFCQRFPSVQELCLRIQVSHTGMEVHTGDSLQFFDGLTQLRALSLNIKCEAGVTPESFKQFADSMTTGLKPSQASIRHLKVTWDDCDLSPLFELQFPQLLSLTLAYDGEAENAAATIHPFLASHRTLHCLALDRLFSLDNPWVMAPPMDVVIALNTTSTLPRLPLLCEAALDWSTSNDWTDLFEPLPDGSYRPLLRLDLTNPYIDMENFAREDGPPSLKAIHTLKGLRLSPDMVQDEEYLTRLADEAPGLTELYLNSRLDNAYQTIQEKHLCSLLNRFPKLCSVQGCTLSVRGSSPCEESEMEAVVCRIGKLSPYLVCVNNWVRVTDTVWKLDRRAAKQWKWPLIERYPDQEFYYADQGAPISSLFQASEPRGITSVTPFSLLS</sequence>
<dbReference type="Proteomes" id="UP000076842">
    <property type="component" value="Unassembled WGS sequence"/>
</dbReference>
<gene>
    <name evidence="2" type="ORF">CALCODRAFT_558701</name>
</gene>
<dbReference type="OrthoDB" id="10568795at2759"/>
<feature type="domain" description="F-box" evidence="1">
    <location>
        <begin position="1"/>
        <end position="37"/>
    </location>
</feature>
<evidence type="ECO:0000259" key="1">
    <source>
        <dbReference type="PROSITE" id="PS50181"/>
    </source>
</evidence>
<dbReference type="EMBL" id="KV424116">
    <property type="protein sequence ID" value="KZT51282.1"/>
    <property type="molecule type" value="Genomic_DNA"/>
</dbReference>